<reference evidence="3" key="1">
    <citation type="submission" date="2020-10" db="EMBL/GenBank/DDBJ databases">
        <title>High-Quality Genome Resource of Clonostachys rosea strain S41 by Oxford Nanopore Long-Read Sequencing.</title>
        <authorList>
            <person name="Wang H."/>
        </authorList>
    </citation>
    <scope>NUCLEOTIDE SEQUENCE</scope>
    <source>
        <strain evidence="3">S41</strain>
    </source>
</reference>
<proteinExistence type="predicted"/>
<evidence type="ECO:0000313" key="3">
    <source>
        <dbReference type="EMBL" id="KAF9744117.1"/>
    </source>
</evidence>
<organism evidence="3 4">
    <name type="scientific">Bionectria ochroleuca</name>
    <name type="common">Gliocladium roseum</name>
    <dbReference type="NCBI Taxonomy" id="29856"/>
    <lineage>
        <taxon>Eukaryota</taxon>
        <taxon>Fungi</taxon>
        <taxon>Dikarya</taxon>
        <taxon>Ascomycota</taxon>
        <taxon>Pezizomycotina</taxon>
        <taxon>Sordariomycetes</taxon>
        <taxon>Hypocreomycetidae</taxon>
        <taxon>Hypocreales</taxon>
        <taxon>Bionectriaceae</taxon>
        <taxon>Clonostachys</taxon>
    </lineage>
</organism>
<gene>
    <name evidence="3" type="ORF">IM811_005697</name>
</gene>
<dbReference type="AlphaFoldDB" id="A0A8H7KBH3"/>
<feature type="compositionally biased region" description="Low complexity" evidence="1">
    <location>
        <begin position="37"/>
        <end position="50"/>
    </location>
</feature>
<accession>A0A8H7KBH3</accession>
<evidence type="ECO:0000256" key="1">
    <source>
        <dbReference type="SAM" id="MobiDB-lite"/>
    </source>
</evidence>
<dbReference type="EMBL" id="JADCTT010000015">
    <property type="protein sequence ID" value="KAF9744117.1"/>
    <property type="molecule type" value="Genomic_DNA"/>
</dbReference>
<evidence type="ECO:0000259" key="2">
    <source>
        <dbReference type="Pfam" id="PF24866"/>
    </source>
</evidence>
<name>A0A8H7KBH3_BIOOC</name>
<dbReference type="InterPro" id="IPR056634">
    <property type="entry name" value="DUF7732"/>
</dbReference>
<evidence type="ECO:0000313" key="4">
    <source>
        <dbReference type="Proteomes" id="UP000616885"/>
    </source>
</evidence>
<feature type="domain" description="DUF7732" evidence="2">
    <location>
        <begin position="31"/>
        <end position="97"/>
    </location>
</feature>
<feature type="compositionally biased region" description="Gly residues" evidence="1">
    <location>
        <begin position="7"/>
        <end position="21"/>
    </location>
</feature>
<dbReference type="Pfam" id="PF24866">
    <property type="entry name" value="DUF7732"/>
    <property type="match status" value="1"/>
</dbReference>
<dbReference type="Proteomes" id="UP000616885">
    <property type="component" value="Unassembled WGS sequence"/>
</dbReference>
<comment type="caution">
    <text evidence="3">The sequence shown here is derived from an EMBL/GenBank/DDBJ whole genome shotgun (WGS) entry which is preliminary data.</text>
</comment>
<protein>
    <recommendedName>
        <fullName evidence="2">DUF7732 domain-containing protein</fullName>
    </recommendedName>
</protein>
<feature type="region of interest" description="Disordered" evidence="1">
    <location>
        <begin position="1"/>
        <end position="54"/>
    </location>
</feature>
<sequence length="127" mass="13774">MDVYPGAQGGNTGGYSPGGSGPQPRFVSNTYYGGGAKAPHPAGGSPSGKSMTSTRAASPLAYYPGYRPPYPIFIYPYGHHHTYRNKTSNQNETREVIKRDTARSNALYGEISLHMPRHAIKLDNIMN</sequence>